<keyword evidence="7" id="KW-0862">Zinc</keyword>
<dbReference type="InterPro" id="IPR004589">
    <property type="entry name" value="DNA_helicase_ATP-dep_RecQ"/>
</dbReference>
<dbReference type="SMART" id="SM00956">
    <property type="entry name" value="RQC"/>
    <property type="match status" value="1"/>
</dbReference>
<name>A0A814DP72_9BILA</name>
<evidence type="ECO:0000256" key="13">
    <source>
        <dbReference type="PROSITE-ProRule" id="PRU00175"/>
    </source>
</evidence>
<dbReference type="GO" id="GO:0003677">
    <property type="term" value="F:DNA binding"/>
    <property type="evidence" value="ECO:0007669"/>
    <property type="project" value="UniProtKB-KW"/>
</dbReference>
<dbReference type="PROSITE" id="PS51192">
    <property type="entry name" value="HELICASE_ATP_BIND_1"/>
    <property type="match status" value="1"/>
</dbReference>
<comment type="subcellular location">
    <subcellularLocation>
        <location evidence="1 14">Nucleus</location>
    </subcellularLocation>
</comment>
<dbReference type="SMART" id="SM00487">
    <property type="entry name" value="DEXDc"/>
    <property type="match status" value="1"/>
</dbReference>
<dbReference type="SUPFAM" id="SSF57850">
    <property type="entry name" value="RING/U-box"/>
    <property type="match status" value="1"/>
</dbReference>
<keyword evidence="4 13" id="KW-0479">Metal-binding</keyword>
<dbReference type="GO" id="GO:0005524">
    <property type="term" value="F:ATP binding"/>
    <property type="evidence" value="ECO:0007669"/>
    <property type="project" value="UniProtKB-KW"/>
</dbReference>
<sequence>MARSIDKTIQRNFIPPIKNNLSEQLNVFQTSSKDISTAMNKSNSLSTIEDQKMLTETITTNDTPHSIITTTTTTTTTKTTIAKATNSIEAGCLCPLCNGIFQMTCHRPISEISCGHIICYQCFVLNTNQFGCVQCKKSSEENNINMKLSSTINVLSDDKNVLHQVVPETIENQILNVFHHVFKLSDFRHNQWEALNAALHHHDCFILMPTGGGKSLCYQLPAIVDSGVTFVIAPLRSLIFDQKQRLNLLNIPCAALTGNISPEEANEIYRDLYKDIPAYKIVFITPEKISMSDQLNNVLRDLYNRQLLARFVIDECHCVSEWGHDFRRDYSQLGQLRLNYPEINLTLLTATATPRVQQDILQQLNINGNYKLFVQSFNRSNLIYECIPKENTDIALSQIANLIKINYQNQCGIIYCFSRAECDRTAQYLLAHNIHALSYHAGLNDALRQTIHMRWINNECQHFDIFPAIQNDAITSIFLLQVICATVAFGMGIDKNNVRFVIHFSIPQSIEGYYQESGRAGRDGEIANCHLFFCYDDYIRMKRLILNDDESKSSKQTKQVRINNINRVYDYCLNNVTCRRTQLLEYFGEIFSSSECKGTMSTECDNCRQDFKTSSLDCTRISIEILKLLSDLNQTNSTLSYIIDILRGVNNKTIRDAGHHRLRAFNLCQQLTRLDVERLISRLITDGYVKQEFIEQQSSITAYLRPGTNAIQLTSLSSQRSGTTTKIHIELTIRIEQVNNDHDEEMQNPKQKLIEQINEQCFIELKKELKSIFSTSSYSNIISEQTIKALVKLMPRSKEKMIKDIFEITDELYKQHDFNRLLRILQRFGSERDEIKRKNGSQNSSDSENEIDFSVDFTDRTIHNKKRPTASVITTTITKRKRASGGSSF</sequence>
<dbReference type="InterPro" id="IPR001841">
    <property type="entry name" value="Znf_RING"/>
</dbReference>
<dbReference type="InterPro" id="IPR032284">
    <property type="entry name" value="RecQ_Zn-bd"/>
</dbReference>
<dbReference type="GO" id="GO:0005737">
    <property type="term" value="C:cytoplasm"/>
    <property type="evidence" value="ECO:0007669"/>
    <property type="project" value="TreeGrafter"/>
</dbReference>
<evidence type="ECO:0000259" key="17">
    <source>
        <dbReference type="PROSITE" id="PS51194"/>
    </source>
</evidence>
<evidence type="ECO:0000256" key="14">
    <source>
        <dbReference type="RuleBase" id="RU364117"/>
    </source>
</evidence>
<keyword evidence="9" id="KW-0238">DNA-binding</keyword>
<dbReference type="SUPFAM" id="SSF52540">
    <property type="entry name" value="P-loop containing nucleoside triphosphate hydrolases"/>
    <property type="match status" value="2"/>
</dbReference>
<evidence type="ECO:0000256" key="1">
    <source>
        <dbReference type="ARBA" id="ARBA00004123"/>
    </source>
</evidence>
<dbReference type="Pfam" id="PF00270">
    <property type="entry name" value="DEAD"/>
    <property type="match status" value="1"/>
</dbReference>
<dbReference type="Pfam" id="PF09382">
    <property type="entry name" value="RQC"/>
    <property type="match status" value="1"/>
</dbReference>
<dbReference type="GO" id="GO:0006260">
    <property type="term" value="P:DNA replication"/>
    <property type="evidence" value="ECO:0007669"/>
    <property type="project" value="InterPro"/>
</dbReference>
<dbReference type="AlphaFoldDB" id="A0A814DP72"/>
<evidence type="ECO:0000313" key="18">
    <source>
        <dbReference type="EMBL" id="CAF0958301.1"/>
    </source>
</evidence>
<dbReference type="Proteomes" id="UP000663891">
    <property type="component" value="Unassembled WGS sequence"/>
</dbReference>
<evidence type="ECO:0000256" key="9">
    <source>
        <dbReference type="ARBA" id="ARBA00023125"/>
    </source>
</evidence>
<evidence type="ECO:0000256" key="4">
    <source>
        <dbReference type="ARBA" id="ARBA00022771"/>
    </source>
</evidence>
<keyword evidence="4 13" id="KW-0863">Zinc-finger</keyword>
<comment type="catalytic activity">
    <reaction evidence="14">
        <text>ATP + H2O = ADP + phosphate + H(+)</text>
        <dbReference type="Rhea" id="RHEA:13065"/>
        <dbReference type="ChEBI" id="CHEBI:15377"/>
        <dbReference type="ChEBI" id="CHEBI:15378"/>
        <dbReference type="ChEBI" id="CHEBI:30616"/>
        <dbReference type="ChEBI" id="CHEBI:43474"/>
        <dbReference type="ChEBI" id="CHEBI:456216"/>
    </reaction>
</comment>
<dbReference type="PANTHER" id="PTHR13710">
    <property type="entry name" value="DNA HELICASE RECQ FAMILY MEMBER"/>
    <property type="match status" value="1"/>
</dbReference>
<dbReference type="FunFam" id="3.40.50.300:FF:000296">
    <property type="entry name" value="ATP-dependent DNA helicase RecQ"/>
    <property type="match status" value="1"/>
</dbReference>
<dbReference type="InterPro" id="IPR027417">
    <property type="entry name" value="P-loop_NTPase"/>
</dbReference>
<dbReference type="InterPro" id="IPR001650">
    <property type="entry name" value="Helicase_C-like"/>
</dbReference>
<evidence type="ECO:0000259" key="16">
    <source>
        <dbReference type="PROSITE" id="PS51192"/>
    </source>
</evidence>
<dbReference type="GO" id="GO:0043138">
    <property type="term" value="F:3'-5' DNA helicase activity"/>
    <property type="evidence" value="ECO:0007669"/>
    <property type="project" value="UniProtKB-EC"/>
</dbReference>
<dbReference type="NCBIfam" id="TIGR00614">
    <property type="entry name" value="recQ_fam"/>
    <property type="match status" value="1"/>
</dbReference>
<accession>A0A814DP72</accession>
<dbReference type="PROSITE" id="PS50089">
    <property type="entry name" value="ZF_RING_2"/>
    <property type="match status" value="1"/>
</dbReference>
<dbReference type="GO" id="GO:0005634">
    <property type="term" value="C:nucleus"/>
    <property type="evidence" value="ECO:0007669"/>
    <property type="project" value="UniProtKB-SubCell"/>
</dbReference>
<dbReference type="Pfam" id="PF16124">
    <property type="entry name" value="RecQ_Zn_bind"/>
    <property type="match status" value="1"/>
</dbReference>
<dbReference type="InterPro" id="IPR036388">
    <property type="entry name" value="WH-like_DNA-bd_sf"/>
</dbReference>
<dbReference type="InterPro" id="IPR013083">
    <property type="entry name" value="Znf_RING/FYVE/PHD"/>
</dbReference>
<evidence type="ECO:0000256" key="2">
    <source>
        <dbReference type="ARBA" id="ARBA00005446"/>
    </source>
</evidence>
<comment type="similarity">
    <text evidence="2 14">Belongs to the helicase family. RecQ subfamily.</text>
</comment>
<dbReference type="OrthoDB" id="10261556at2759"/>
<feature type="domain" description="Helicase C-terminal" evidence="17">
    <location>
        <begin position="398"/>
        <end position="566"/>
    </location>
</feature>
<dbReference type="Pfam" id="PF00271">
    <property type="entry name" value="Helicase_C"/>
    <property type="match status" value="1"/>
</dbReference>
<dbReference type="PROSITE" id="PS51194">
    <property type="entry name" value="HELICASE_CTER"/>
    <property type="match status" value="1"/>
</dbReference>
<dbReference type="Gene3D" id="3.40.50.300">
    <property type="entry name" value="P-loop containing nucleotide triphosphate hydrolases"/>
    <property type="match status" value="2"/>
</dbReference>
<evidence type="ECO:0000256" key="7">
    <source>
        <dbReference type="ARBA" id="ARBA00022833"/>
    </source>
</evidence>
<evidence type="ECO:0000313" key="19">
    <source>
        <dbReference type="Proteomes" id="UP000663891"/>
    </source>
</evidence>
<evidence type="ECO:0000256" key="8">
    <source>
        <dbReference type="ARBA" id="ARBA00022840"/>
    </source>
</evidence>
<dbReference type="Gene3D" id="3.30.40.10">
    <property type="entry name" value="Zinc/RING finger domain, C3HC4 (zinc finger)"/>
    <property type="match status" value="1"/>
</dbReference>
<gene>
    <name evidence="18" type="ORF">VCS650_LOCUS12457</name>
</gene>
<dbReference type="PANTHER" id="PTHR13710:SF153">
    <property type="entry name" value="RECQ-LIKE DNA HELICASE BLM"/>
    <property type="match status" value="1"/>
</dbReference>
<organism evidence="18 19">
    <name type="scientific">Adineta steineri</name>
    <dbReference type="NCBI Taxonomy" id="433720"/>
    <lineage>
        <taxon>Eukaryota</taxon>
        <taxon>Metazoa</taxon>
        <taxon>Spiralia</taxon>
        <taxon>Gnathifera</taxon>
        <taxon>Rotifera</taxon>
        <taxon>Eurotatoria</taxon>
        <taxon>Bdelloidea</taxon>
        <taxon>Adinetida</taxon>
        <taxon>Adinetidae</taxon>
        <taxon>Adineta</taxon>
    </lineage>
</organism>
<evidence type="ECO:0000259" key="15">
    <source>
        <dbReference type="PROSITE" id="PS50089"/>
    </source>
</evidence>
<dbReference type="InterPro" id="IPR014001">
    <property type="entry name" value="Helicase_ATP-bd"/>
</dbReference>
<keyword evidence="8 14" id="KW-0067">ATP-binding</keyword>
<evidence type="ECO:0000256" key="10">
    <source>
        <dbReference type="ARBA" id="ARBA00023235"/>
    </source>
</evidence>
<comment type="catalytic activity">
    <reaction evidence="12 14">
        <text>Couples ATP hydrolysis with the unwinding of duplex DNA by translocating in the 3'-5' direction.</text>
        <dbReference type="EC" id="5.6.2.4"/>
    </reaction>
</comment>
<keyword evidence="5 14" id="KW-0378">Hydrolase</keyword>
<evidence type="ECO:0000256" key="5">
    <source>
        <dbReference type="ARBA" id="ARBA00022801"/>
    </source>
</evidence>
<evidence type="ECO:0000256" key="11">
    <source>
        <dbReference type="ARBA" id="ARBA00023242"/>
    </source>
</evidence>
<evidence type="ECO:0000256" key="6">
    <source>
        <dbReference type="ARBA" id="ARBA00022806"/>
    </source>
</evidence>
<dbReference type="GO" id="GO:0008270">
    <property type="term" value="F:zinc ion binding"/>
    <property type="evidence" value="ECO:0007669"/>
    <property type="project" value="UniProtKB-KW"/>
</dbReference>
<feature type="domain" description="Helicase ATP-binding" evidence="16">
    <location>
        <begin position="195"/>
        <end position="370"/>
    </location>
</feature>
<dbReference type="InterPro" id="IPR011545">
    <property type="entry name" value="DEAD/DEAH_box_helicase_dom"/>
</dbReference>
<dbReference type="GO" id="GO:0016787">
    <property type="term" value="F:hydrolase activity"/>
    <property type="evidence" value="ECO:0007669"/>
    <property type="project" value="UniProtKB-KW"/>
</dbReference>
<protein>
    <recommendedName>
        <fullName evidence="14">ATP-dependent DNA helicase</fullName>
        <ecNumber evidence="14">5.6.2.4</ecNumber>
    </recommendedName>
</protein>
<evidence type="ECO:0000256" key="3">
    <source>
        <dbReference type="ARBA" id="ARBA00022741"/>
    </source>
</evidence>
<dbReference type="EC" id="5.6.2.4" evidence="14"/>
<keyword evidence="3 14" id="KW-0547">Nucleotide-binding</keyword>
<feature type="domain" description="RING-type" evidence="15">
    <location>
        <begin position="94"/>
        <end position="136"/>
    </location>
</feature>
<keyword evidence="10" id="KW-0413">Isomerase</keyword>
<dbReference type="EMBL" id="CAJNON010000096">
    <property type="protein sequence ID" value="CAF0958301.1"/>
    <property type="molecule type" value="Genomic_DNA"/>
</dbReference>
<dbReference type="CDD" id="cd18794">
    <property type="entry name" value="SF2_C_RecQ"/>
    <property type="match status" value="1"/>
</dbReference>
<reference evidence="18" key="1">
    <citation type="submission" date="2021-02" db="EMBL/GenBank/DDBJ databases">
        <authorList>
            <person name="Nowell W R."/>
        </authorList>
    </citation>
    <scope>NUCLEOTIDE SEQUENCE</scope>
</reference>
<dbReference type="InterPro" id="IPR018982">
    <property type="entry name" value="RQC_domain"/>
</dbReference>
<keyword evidence="6 14" id="KW-0347">Helicase</keyword>
<proteinExistence type="inferred from homology"/>
<dbReference type="GO" id="GO:0005694">
    <property type="term" value="C:chromosome"/>
    <property type="evidence" value="ECO:0007669"/>
    <property type="project" value="TreeGrafter"/>
</dbReference>
<comment type="caution">
    <text evidence="18">The sequence shown here is derived from an EMBL/GenBank/DDBJ whole genome shotgun (WGS) entry which is preliminary data.</text>
</comment>
<dbReference type="Gene3D" id="1.10.10.10">
    <property type="entry name" value="Winged helix-like DNA-binding domain superfamily/Winged helix DNA-binding domain"/>
    <property type="match status" value="1"/>
</dbReference>
<dbReference type="GO" id="GO:0009378">
    <property type="term" value="F:four-way junction helicase activity"/>
    <property type="evidence" value="ECO:0007669"/>
    <property type="project" value="TreeGrafter"/>
</dbReference>
<dbReference type="SMART" id="SM00490">
    <property type="entry name" value="HELICc"/>
    <property type="match status" value="1"/>
</dbReference>
<dbReference type="GO" id="GO:0000724">
    <property type="term" value="P:double-strand break repair via homologous recombination"/>
    <property type="evidence" value="ECO:0007669"/>
    <property type="project" value="TreeGrafter"/>
</dbReference>
<evidence type="ECO:0000256" key="12">
    <source>
        <dbReference type="ARBA" id="ARBA00034617"/>
    </source>
</evidence>
<keyword evidence="11 14" id="KW-0539">Nucleus</keyword>